<dbReference type="VEuPathDB" id="FungiDB:PDIP_08940"/>
<evidence type="ECO:0000313" key="3">
    <source>
        <dbReference type="Proteomes" id="UP000009886"/>
    </source>
</evidence>
<dbReference type="KEGG" id="pdp:PDIP_08940"/>
<dbReference type="EMBL" id="AKCU01000067">
    <property type="protein sequence ID" value="EKV21227.1"/>
    <property type="molecule type" value="Genomic_DNA"/>
</dbReference>
<dbReference type="HOGENOM" id="CLU_094670_0_0_1"/>
<proteinExistence type="predicted"/>
<dbReference type="GeneID" id="26229217"/>
<dbReference type="RefSeq" id="XP_014538279.2">
    <property type="nucleotide sequence ID" value="XM_014682793.2"/>
</dbReference>
<dbReference type="AlphaFoldDB" id="K9GIW7"/>
<reference evidence="3" key="1">
    <citation type="journal article" date="2012" name="BMC Genomics">
        <title>Genome sequence of the necrotrophic fungus Penicillium digitatum, the main postharvest pathogen of citrus.</title>
        <authorList>
            <person name="Marcet-Houben M."/>
            <person name="Ballester A.-R."/>
            <person name="de la Fuente B."/>
            <person name="Harries E."/>
            <person name="Marcos J.F."/>
            <person name="Gonzalez-Candelas L."/>
            <person name="Gabaldon T."/>
        </authorList>
    </citation>
    <scope>NUCLEOTIDE SEQUENCE [LARGE SCALE GENOMIC DNA]</scope>
    <source>
        <strain evidence="3">Pd1 / CECT 20795</strain>
    </source>
</reference>
<accession>K9GIW7</accession>
<dbReference type="OrthoDB" id="654211at2759"/>
<feature type="region of interest" description="Disordered" evidence="1">
    <location>
        <begin position="74"/>
        <end position="94"/>
    </location>
</feature>
<name>K9GIW7_PEND1</name>
<gene>
    <name evidence="2" type="ORF">PDIP_08940</name>
</gene>
<comment type="caution">
    <text evidence="2">The sequence shown here is derived from an EMBL/GenBank/DDBJ whole genome shotgun (WGS) entry which is preliminary data.</text>
</comment>
<evidence type="ECO:0000256" key="1">
    <source>
        <dbReference type="SAM" id="MobiDB-lite"/>
    </source>
</evidence>
<feature type="compositionally biased region" description="Low complexity" evidence="1">
    <location>
        <begin position="79"/>
        <end position="94"/>
    </location>
</feature>
<organism evidence="2 3">
    <name type="scientific">Penicillium digitatum (strain Pd1 / CECT 20795)</name>
    <name type="common">Green mold</name>
    <dbReference type="NCBI Taxonomy" id="1170230"/>
    <lineage>
        <taxon>Eukaryota</taxon>
        <taxon>Fungi</taxon>
        <taxon>Dikarya</taxon>
        <taxon>Ascomycota</taxon>
        <taxon>Pezizomycotina</taxon>
        <taxon>Eurotiomycetes</taxon>
        <taxon>Eurotiomycetidae</taxon>
        <taxon>Eurotiales</taxon>
        <taxon>Aspergillaceae</taxon>
        <taxon>Penicillium</taxon>
    </lineage>
</organism>
<evidence type="ECO:0000313" key="2">
    <source>
        <dbReference type="EMBL" id="EKV21227.1"/>
    </source>
</evidence>
<protein>
    <submittedName>
        <fullName evidence="2">Uncharacterized protein</fullName>
    </submittedName>
</protein>
<sequence>MARPTRNNNSSTILEAAFQWPDGELENWRTEYIKQPETLFMSPSPDPSTTTWTPTARLPSCNFQLQIPSPQFPPTPAALGSMLSPTPSSSPLDPSIMKRSVNNHSLRCVPPRATSIIALSSARLSDTRCPSAWDDLSVLIPTIKETLQVR</sequence>
<dbReference type="Proteomes" id="UP000009886">
    <property type="component" value="Unassembled WGS sequence"/>
</dbReference>